<protein>
    <submittedName>
        <fullName evidence="1">Uncharacterized protein</fullName>
    </submittedName>
</protein>
<accession>A0A4Y2FX40</accession>
<comment type="caution">
    <text evidence="1">The sequence shown here is derived from an EMBL/GenBank/DDBJ whole genome shotgun (WGS) entry which is preliminary data.</text>
</comment>
<dbReference type="AlphaFoldDB" id="A0A4Y2FX40"/>
<name>A0A4Y2FX40_ARAVE</name>
<sequence length="50" mass="5382">MLLITTDGKKNQLMARASSALATPLNPTKVDSFKTLERARLPGAERKGAL</sequence>
<reference evidence="1 2" key="1">
    <citation type="journal article" date="2019" name="Sci. Rep.">
        <title>Orb-weaving spider Araneus ventricosus genome elucidates the spidroin gene catalogue.</title>
        <authorList>
            <person name="Kono N."/>
            <person name="Nakamura H."/>
            <person name="Ohtoshi R."/>
            <person name="Moran D.A.P."/>
            <person name="Shinohara A."/>
            <person name="Yoshida Y."/>
            <person name="Fujiwara M."/>
            <person name="Mori M."/>
            <person name="Tomita M."/>
            <person name="Arakawa K."/>
        </authorList>
    </citation>
    <scope>NUCLEOTIDE SEQUENCE [LARGE SCALE GENOMIC DNA]</scope>
</reference>
<evidence type="ECO:0000313" key="1">
    <source>
        <dbReference type="EMBL" id="GBM45086.1"/>
    </source>
</evidence>
<gene>
    <name evidence="1" type="ORF">AVEN_90545_1</name>
</gene>
<keyword evidence="2" id="KW-1185">Reference proteome</keyword>
<organism evidence="1 2">
    <name type="scientific">Araneus ventricosus</name>
    <name type="common">Orbweaver spider</name>
    <name type="synonym">Epeira ventricosa</name>
    <dbReference type="NCBI Taxonomy" id="182803"/>
    <lineage>
        <taxon>Eukaryota</taxon>
        <taxon>Metazoa</taxon>
        <taxon>Ecdysozoa</taxon>
        <taxon>Arthropoda</taxon>
        <taxon>Chelicerata</taxon>
        <taxon>Arachnida</taxon>
        <taxon>Araneae</taxon>
        <taxon>Araneomorphae</taxon>
        <taxon>Entelegynae</taxon>
        <taxon>Araneoidea</taxon>
        <taxon>Araneidae</taxon>
        <taxon>Araneus</taxon>
    </lineage>
</organism>
<evidence type="ECO:0000313" key="2">
    <source>
        <dbReference type="Proteomes" id="UP000499080"/>
    </source>
</evidence>
<feature type="non-terminal residue" evidence="1">
    <location>
        <position position="50"/>
    </location>
</feature>
<dbReference type="Proteomes" id="UP000499080">
    <property type="component" value="Unassembled WGS sequence"/>
</dbReference>
<dbReference type="EMBL" id="BGPR01175418">
    <property type="protein sequence ID" value="GBM45086.1"/>
    <property type="molecule type" value="Genomic_DNA"/>
</dbReference>
<proteinExistence type="predicted"/>